<dbReference type="Proteomes" id="UP000772196">
    <property type="component" value="Unassembled WGS sequence"/>
</dbReference>
<keyword evidence="3" id="KW-1185">Reference proteome</keyword>
<evidence type="ECO:0008006" key="4">
    <source>
        <dbReference type="Google" id="ProtNLM"/>
    </source>
</evidence>
<gene>
    <name evidence="2" type="ORF">HFV08_17585</name>
</gene>
<dbReference type="EMBL" id="JAAWWP010000010">
    <property type="protein sequence ID" value="NKI43017.1"/>
    <property type="molecule type" value="Genomic_DNA"/>
</dbReference>
<evidence type="ECO:0000313" key="2">
    <source>
        <dbReference type="EMBL" id="NKI43017.1"/>
    </source>
</evidence>
<sequence>MTTMTRTTAEEGTTMRGKRLRAVTAAGPRRRALLHLTAMAGVLGLAAGFLAQGASPAHAELTPENGLLVSTREDFRLCVDTTGARAAAGSARGELAASVARVQQHPDWQAAFGAPTTARAAVADSCPEARLPGRLDRTSVVGPGVTEEPSKYRTWVHVLDADTADRLLGRGVNSLNVSAELMRVSERELATVSTAVLVRAGHLDDPAFRDGALTEGIGLQPRDGAKDTSDRIPSVKGTSKDASKGTSEKAAAQPGR</sequence>
<accession>A0ABX1H3S9</accession>
<protein>
    <recommendedName>
        <fullName evidence="4">Secreted protein</fullName>
    </recommendedName>
</protein>
<reference evidence="2 3" key="1">
    <citation type="submission" date="2020-04" db="EMBL/GenBank/DDBJ databases">
        <title>Phylogenetic Diversity and Antibacterial Activity against Ralstonia solanacearum of Endophytic Actinomycete Isolated from Moss.</title>
        <authorList>
            <person name="Zhuang X."/>
        </authorList>
    </citation>
    <scope>NUCLEOTIDE SEQUENCE [LARGE SCALE GENOMIC DNA]</scope>
    <source>
        <strain evidence="2 3">LD120</strain>
    </source>
</reference>
<name>A0ABX1H3S9_9ACTN</name>
<evidence type="ECO:0000256" key="1">
    <source>
        <dbReference type="SAM" id="MobiDB-lite"/>
    </source>
</evidence>
<organism evidence="2 3">
    <name type="scientific">Streptomyces physcomitrii</name>
    <dbReference type="NCBI Taxonomy" id="2724184"/>
    <lineage>
        <taxon>Bacteria</taxon>
        <taxon>Bacillati</taxon>
        <taxon>Actinomycetota</taxon>
        <taxon>Actinomycetes</taxon>
        <taxon>Kitasatosporales</taxon>
        <taxon>Streptomycetaceae</taxon>
        <taxon>Streptomyces</taxon>
    </lineage>
</organism>
<feature type="region of interest" description="Disordered" evidence="1">
    <location>
        <begin position="214"/>
        <end position="256"/>
    </location>
</feature>
<dbReference type="RefSeq" id="WP_168540583.1">
    <property type="nucleotide sequence ID" value="NZ_JAAWWP010000010.1"/>
</dbReference>
<comment type="caution">
    <text evidence="2">The sequence shown here is derived from an EMBL/GenBank/DDBJ whole genome shotgun (WGS) entry which is preliminary data.</text>
</comment>
<dbReference type="PROSITE" id="PS51318">
    <property type="entry name" value="TAT"/>
    <property type="match status" value="1"/>
</dbReference>
<dbReference type="InterPro" id="IPR006311">
    <property type="entry name" value="TAT_signal"/>
</dbReference>
<feature type="compositionally biased region" description="Basic and acidic residues" evidence="1">
    <location>
        <begin position="238"/>
        <end position="247"/>
    </location>
</feature>
<evidence type="ECO:0000313" key="3">
    <source>
        <dbReference type="Proteomes" id="UP000772196"/>
    </source>
</evidence>
<proteinExistence type="predicted"/>